<dbReference type="Proteomes" id="UP000250266">
    <property type="component" value="Unassembled WGS sequence"/>
</dbReference>
<feature type="region of interest" description="Disordered" evidence="1">
    <location>
        <begin position="1"/>
        <end position="31"/>
    </location>
</feature>
<sequence>MSPGFSFSGSTSSTPVISSTSIPSSSASTPVSSAYPNGISASTPSCSVSDGFCFVVNSAIYRISCFSDDYGDDLSLTWEPTFQSCLTTCSTTTGCIDVSYIPASGNGDGPCYMKSNIQAAKPDASVWCARLAFPAVTSTISNIPSTFLVKNRAAATILAKRQGLGPNYTYPPILTTTITNGITTTTMTITPSASGLATSTTYILASISSTATPAASGVSTSIITTASTSTTTVVLSATVETITVSTKPTGYTTMTPVNSGIASTTVTAEAYTTSTVYVPVTAVQTTTISVSGCSTLSQVAASESGSLITSDSAASSYVPVVPFFSHKYSYKKMQATVDLSAITATALAPLH</sequence>
<keyword evidence="3" id="KW-1185">Reference proteome</keyword>
<evidence type="ECO:0000256" key="1">
    <source>
        <dbReference type="SAM" id="MobiDB-lite"/>
    </source>
</evidence>
<reference evidence="2 3" key="1">
    <citation type="journal article" date="2016" name="Nat. Commun.">
        <title>Ectomycorrhizal ecology is imprinted in the genome of the dominant symbiotic fungus Cenococcum geophilum.</title>
        <authorList>
            <consortium name="DOE Joint Genome Institute"/>
            <person name="Peter M."/>
            <person name="Kohler A."/>
            <person name="Ohm R.A."/>
            <person name="Kuo A."/>
            <person name="Krutzmann J."/>
            <person name="Morin E."/>
            <person name="Arend M."/>
            <person name="Barry K.W."/>
            <person name="Binder M."/>
            <person name="Choi C."/>
            <person name="Clum A."/>
            <person name="Copeland A."/>
            <person name="Grisel N."/>
            <person name="Haridas S."/>
            <person name="Kipfer T."/>
            <person name="LaButti K."/>
            <person name="Lindquist E."/>
            <person name="Lipzen A."/>
            <person name="Maire R."/>
            <person name="Meier B."/>
            <person name="Mihaltcheva S."/>
            <person name="Molinier V."/>
            <person name="Murat C."/>
            <person name="Poggeler S."/>
            <person name="Quandt C.A."/>
            <person name="Sperisen C."/>
            <person name="Tritt A."/>
            <person name="Tisserant E."/>
            <person name="Crous P.W."/>
            <person name="Henrissat B."/>
            <person name="Nehls U."/>
            <person name="Egli S."/>
            <person name="Spatafora J.W."/>
            <person name="Grigoriev I.V."/>
            <person name="Martin F.M."/>
        </authorList>
    </citation>
    <scope>NUCLEOTIDE SEQUENCE [LARGE SCALE GENOMIC DNA]</scope>
    <source>
        <strain evidence="2 3">CBS 459.81</strain>
    </source>
</reference>
<name>A0A8E2JGF8_9PEZI</name>
<organism evidence="2 3">
    <name type="scientific">Lepidopterella palustris CBS 459.81</name>
    <dbReference type="NCBI Taxonomy" id="1314670"/>
    <lineage>
        <taxon>Eukaryota</taxon>
        <taxon>Fungi</taxon>
        <taxon>Dikarya</taxon>
        <taxon>Ascomycota</taxon>
        <taxon>Pezizomycotina</taxon>
        <taxon>Dothideomycetes</taxon>
        <taxon>Pleosporomycetidae</taxon>
        <taxon>Mytilinidiales</taxon>
        <taxon>Argynnaceae</taxon>
        <taxon>Lepidopterella</taxon>
    </lineage>
</organism>
<dbReference type="EMBL" id="KV744921">
    <property type="protein sequence ID" value="OCK81422.1"/>
    <property type="molecule type" value="Genomic_DNA"/>
</dbReference>
<gene>
    <name evidence="2" type="ORF">K432DRAFT_17427</name>
</gene>
<evidence type="ECO:0000313" key="2">
    <source>
        <dbReference type="EMBL" id="OCK81422.1"/>
    </source>
</evidence>
<evidence type="ECO:0000313" key="3">
    <source>
        <dbReference type="Proteomes" id="UP000250266"/>
    </source>
</evidence>
<accession>A0A8E2JGF8</accession>
<proteinExistence type="predicted"/>
<protein>
    <recommendedName>
        <fullName evidence="4">Apple domain-containing protein</fullName>
    </recommendedName>
</protein>
<evidence type="ECO:0008006" key="4">
    <source>
        <dbReference type="Google" id="ProtNLM"/>
    </source>
</evidence>
<dbReference type="AlphaFoldDB" id="A0A8E2JGF8"/>